<sequence>MNQTSRVSLQDQWIHRLVDGELQSSQLREMIELLDAHPTEWRRCALLLLENQSLARECAAMARSAPLAIGTRGADHAQLVGQPNGRREPSRARSQRAWEFLAVAALLLMMFSAGYAMRGPVVPSDDSPTIAVDHAPPSATIEPHHESVEAAPRNEPYASDQPTYYVNQNSGNELGVNQVGSVQVKIDNETVTELPVYDESTMPSLYASSEAAFSPALIEQLQQQGKRVRRHVTFMPVTLSDGRSAVVPVEGLEVTPAANFTY</sequence>
<dbReference type="AlphaFoldDB" id="D2QWX5"/>
<evidence type="ECO:0000313" key="3">
    <source>
        <dbReference type="Proteomes" id="UP000001887"/>
    </source>
</evidence>
<evidence type="ECO:0000256" key="1">
    <source>
        <dbReference type="SAM" id="Phobius"/>
    </source>
</evidence>
<dbReference type="STRING" id="530564.Psta_1403"/>
<keyword evidence="1" id="KW-0812">Transmembrane</keyword>
<accession>D2QWX5</accession>
<dbReference type="eggNOG" id="COG5662">
    <property type="taxonomic scope" value="Bacteria"/>
</dbReference>
<dbReference type="KEGG" id="psl:Psta_1403"/>
<keyword evidence="1" id="KW-0472">Membrane</keyword>
<reference evidence="2 3" key="1">
    <citation type="journal article" date="2009" name="Stand. Genomic Sci.">
        <title>Complete genome sequence of Pirellula staleyi type strain (ATCC 27377).</title>
        <authorList>
            <person name="Clum A."/>
            <person name="Tindall B.J."/>
            <person name="Sikorski J."/>
            <person name="Ivanova N."/>
            <person name="Mavrommatis K."/>
            <person name="Lucas S."/>
            <person name="Glavina del Rio T."/>
            <person name="Nolan M."/>
            <person name="Chen F."/>
            <person name="Tice H."/>
            <person name="Pitluck S."/>
            <person name="Cheng J.F."/>
            <person name="Chertkov O."/>
            <person name="Brettin T."/>
            <person name="Han C."/>
            <person name="Detter J.C."/>
            <person name="Kuske C."/>
            <person name="Bruce D."/>
            <person name="Goodwin L."/>
            <person name="Ovchinikova G."/>
            <person name="Pati A."/>
            <person name="Mikhailova N."/>
            <person name="Chen A."/>
            <person name="Palaniappan K."/>
            <person name="Land M."/>
            <person name="Hauser L."/>
            <person name="Chang Y.J."/>
            <person name="Jeffries C.D."/>
            <person name="Chain P."/>
            <person name="Rohde M."/>
            <person name="Goker M."/>
            <person name="Bristow J."/>
            <person name="Eisen J.A."/>
            <person name="Markowitz V."/>
            <person name="Hugenholtz P."/>
            <person name="Kyrpides N.C."/>
            <person name="Klenk H.P."/>
            <person name="Lapidus A."/>
        </authorList>
    </citation>
    <scope>NUCLEOTIDE SEQUENCE [LARGE SCALE GENOMIC DNA]</scope>
    <source>
        <strain evidence="3">ATCC 27377 / DSM 6068 / ICPB 4128</strain>
    </source>
</reference>
<dbReference type="HOGENOM" id="CLU_1155776_0_0_0"/>
<keyword evidence="1" id="KW-1133">Transmembrane helix</keyword>
<dbReference type="OrthoDB" id="271784at2"/>
<proteinExistence type="predicted"/>
<dbReference type="EMBL" id="CP001848">
    <property type="protein sequence ID" value="ADB16079.1"/>
    <property type="molecule type" value="Genomic_DNA"/>
</dbReference>
<evidence type="ECO:0000313" key="2">
    <source>
        <dbReference type="EMBL" id="ADB16079.1"/>
    </source>
</evidence>
<feature type="transmembrane region" description="Helical" evidence="1">
    <location>
        <begin position="97"/>
        <end position="117"/>
    </location>
</feature>
<keyword evidence="3" id="KW-1185">Reference proteome</keyword>
<gene>
    <name evidence="2" type="ordered locus">Psta_1403</name>
</gene>
<organism evidence="2 3">
    <name type="scientific">Pirellula staleyi (strain ATCC 27377 / DSM 6068 / ICPB 4128)</name>
    <name type="common">Pirella staleyi</name>
    <dbReference type="NCBI Taxonomy" id="530564"/>
    <lineage>
        <taxon>Bacteria</taxon>
        <taxon>Pseudomonadati</taxon>
        <taxon>Planctomycetota</taxon>
        <taxon>Planctomycetia</taxon>
        <taxon>Pirellulales</taxon>
        <taxon>Pirellulaceae</taxon>
        <taxon>Pirellula</taxon>
    </lineage>
</organism>
<name>D2QWX5_PIRSD</name>
<dbReference type="Proteomes" id="UP000001887">
    <property type="component" value="Chromosome"/>
</dbReference>
<protein>
    <submittedName>
        <fullName evidence="2">Uncharacterized protein</fullName>
    </submittedName>
</protein>